<proteinExistence type="predicted"/>
<dbReference type="PANTHER" id="PTHR12231">
    <property type="entry name" value="CTX-RELATED TYPE I TRANSMEMBRANE PROTEIN"/>
    <property type="match status" value="1"/>
</dbReference>
<protein>
    <recommendedName>
        <fullName evidence="4">Ig-like domain-containing protein</fullName>
    </recommendedName>
</protein>
<dbReference type="Proteomes" id="UP000366872">
    <property type="component" value="Unassembled WGS sequence"/>
</dbReference>
<dbReference type="AlphaFoldDB" id="A0A6C2TWP1"/>
<evidence type="ECO:0000256" key="3">
    <source>
        <dbReference type="ARBA" id="ARBA00023319"/>
    </source>
</evidence>
<organism evidence="5 6">
    <name type="scientific">Pontiella desulfatans</name>
    <dbReference type="NCBI Taxonomy" id="2750659"/>
    <lineage>
        <taxon>Bacteria</taxon>
        <taxon>Pseudomonadati</taxon>
        <taxon>Kiritimatiellota</taxon>
        <taxon>Kiritimatiellia</taxon>
        <taxon>Kiritimatiellales</taxon>
        <taxon>Pontiellaceae</taxon>
        <taxon>Pontiella</taxon>
    </lineage>
</organism>
<dbReference type="InterPro" id="IPR003599">
    <property type="entry name" value="Ig_sub"/>
</dbReference>
<accession>A0A6C2TWP1</accession>
<dbReference type="Gene3D" id="2.60.40.10">
    <property type="entry name" value="Immunoglobulins"/>
    <property type="match status" value="1"/>
</dbReference>
<keyword evidence="6" id="KW-1185">Reference proteome</keyword>
<evidence type="ECO:0000313" key="6">
    <source>
        <dbReference type="Proteomes" id="UP000366872"/>
    </source>
</evidence>
<dbReference type="EMBL" id="CAAHFG010000001">
    <property type="protein sequence ID" value="VGO12088.1"/>
    <property type="molecule type" value="Genomic_DNA"/>
</dbReference>
<evidence type="ECO:0000256" key="1">
    <source>
        <dbReference type="ARBA" id="ARBA00022737"/>
    </source>
</evidence>
<keyword evidence="2" id="KW-1015">Disulfide bond</keyword>
<evidence type="ECO:0000259" key="4">
    <source>
        <dbReference type="PROSITE" id="PS50835"/>
    </source>
</evidence>
<dbReference type="Pfam" id="PF13927">
    <property type="entry name" value="Ig_3"/>
    <property type="match status" value="1"/>
</dbReference>
<dbReference type="InterPro" id="IPR007110">
    <property type="entry name" value="Ig-like_dom"/>
</dbReference>
<dbReference type="PANTHER" id="PTHR12231:SF253">
    <property type="entry name" value="DPR-INTERACTING PROTEIN ETA, ISOFORM B-RELATED"/>
    <property type="match status" value="1"/>
</dbReference>
<dbReference type="InterPro" id="IPR051170">
    <property type="entry name" value="Neural/epithelial_adhesion"/>
</dbReference>
<dbReference type="InterPro" id="IPR013783">
    <property type="entry name" value="Ig-like_fold"/>
</dbReference>
<sequence>MNIRHNNFDTEVINNIFVACSNAVSRPGPSTGNVNNQAVYYNCFFGNLTDFVNYPSTYGQILITNYNGDPCDLLFNIFLDPQFTNVVYDGVNDPFHLGADSPCIDAGDPSILDYYDPILGGEISDMGAYGGEEPGAGVPPSPPVIIAQPQSLSVFIGQDVTFAVEAVGYDLYYQWYFGGSELAGETSDTLELLSVDYDDAGNYYCTVSNVYDVVNSATANLRVTEIGLDIMMHAGLHMTNLVVGTNYSVQCVYSLTATNWVEIDNFEAAFDNEVWFDPEPANQASKFYQVKSQP</sequence>
<keyword evidence="1" id="KW-0677">Repeat</keyword>
<gene>
    <name evidence="5" type="ORF">PDESU_00638</name>
</gene>
<dbReference type="CDD" id="cd00096">
    <property type="entry name" value="Ig"/>
    <property type="match status" value="1"/>
</dbReference>
<feature type="domain" description="Ig-like" evidence="4">
    <location>
        <begin position="142"/>
        <end position="224"/>
    </location>
</feature>
<name>A0A6C2TWP1_PONDE</name>
<dbReference type="SUPFAM" id="SSF48726">
    <property type="entry name" value="Immunoglobulin"/>
    <property type="match status" value="1"/>
</dbReference>
<evidence type="ECO:0000313" key="5">
    <source>
        <dbReference type="EMBL" id="VGO12088.1"/>
    </source>
</evidence>
<dbReference type="SMART" id="SM00409">
    <property type="entry name" value="IG"/>
    <property type="match status" value="1"/>
</dbReference>
<keyword evidence="3" id="KW-0393">Immunoglobulin domain</keyword>
<dbReference type="InterPro" id="IPR036179">
    <property type="entry name" value="Ig-like_dom_sf"/>
</dbReference>
<reference evidence="5 6" key="1">
    <citation type="submission" date="2019-04" db="EMBL/GenBank/DDBJ databases">
        <authorList>
            <person name="Van Vliet M D."/>
        </authorList>
    </citation>
    <scope>NUCLEOTIDE SEQUENCE [LARGE SCALE GENOMIC DNA]</scope>
    <source>
        <strain evidence="5 6">F1</strain>
    </source>
</reference>
<dbReference type="PROSITE" id="PS50835">
    <property type="entry name" value="IG_LIKE"/>
    <property type="match status" value="1"/>
</dbReference>
<evidence type="ECO:0000256" key="2">
    <source>
        <dbReference type="ARBA" id="ARBA00023157"/>
    </source>
</evidence>